<dbReference type="PANTHER" id="PTHR33170:SF48">
    <property type="entry name" value="CCHC-TYPE DOMAIN-CONTAINING PROTEIN"/>
    <property type="match status" value="1"/>
</dbReference>
<evidence type="ECO:0000256" key="1">
    <source>
        <dbReference type="SAM" id="MobiDB-lite"/>
    </source>
</evidence>
<feature type="region of interest" description="Disordered" evidence="1">
    <location>
        <begin position="161"/>
        <end position="218"/>
    </location>
</feature>
<dbReference type="SUPFAM" id="SSF57756">
    <property type="entry name" value="Retrovirus zinc finger-like domains"/>
    <property type="match status" value="1"/>
</dbReference>
<dbReference type="PANTHER" id="PTHR33170">
    <property type="entry name" value="DUF4283 DOMAIN-CONTAINING PROTEIN-RELATED"/>
    <property type="match status" value="1"/>
</dbReference>
<dbReference type="Proteomes" id="UP001231189">
    <property type="component" value="Unassembled WGS sequence"/>
</dbReference>
<accession>A0AAD8R473</accession>
<dbReference type="AlphaFoldDB" id="A0AAD8R473"/>
<feature type="region of interest" description="Disordered" evidence="1">
    <location>
        <begin position="65"/>
        <end position="94"/>
    </location>
</feature>
<feature type="compositionally biased region" description="Polar residues" evidence="1">
    <location>
        <begin position="519"/>
        <end position="528"/>
    </location>
</feature>
<evidence type="ECO:0000313" key="3">
    <source>
        <dbReference type="Proteomes" id="UP001231189"/>
    </source>
</evidence>
<feature type="region of interest" description="Disordered" evidence="1">
    <location>
        <begin position="485"/>
        <end position="547"/>
    </location>
</feature>
<dbReference type="GO" id="GO:0008270">
    <property type="term" value="F:zinc ion binding"/>
    <property type="evidence" value="ECO:0007669"/>
    <property type="project" value="InterPro"/>
</dbReference>
<name>A0AAD8R473_LOLMU</name>
<dbReference type="Gene3D" id="4.10.60.10">
    <property type="entry name" value="Zinc finger, CCHC-type"/>
    <property type="match status" value="1"/>
</dbReference>
<proteinExistence type="predicted"/>
<dbReference type="InterPro" id="IPR036875">
    <property type="entry name" value="Znf_CCHC_sf"/>
</dbReference>
<evidence type="ECO:0000313" key="2">
    <source>
        <dbReference type="EMBL" id="KAK1612659.1"/>
    </source>
</evidence>
<dbReference type="GO" id="GO:0003676">
    <property type="term" value="F:nucleic acid binding"/>
    <property type="evidence" value="ECO:0007669"/>
    <property type="project" value="InterPro"/>
</dbReference>
<dbReference type="EMBL" id="JAUUTY010000007">
    <property type="protein sequence ID" value="KAK1612659.1"/>
    <property type="molecule type" value="Genomic_DNA"/>
</dbReference>
<feature type="region of interest" description="Disordered" evidence="1">
    <location>
        <begin position="1"/>
        <end position="23"/>
    </location>
</feature>
<reference evidence="2" key="1">
    <citation type="submission" date="2023-07" db="EMBL/GenBank/DDBJ databases">
        <title>A chromosome-level genome assembly of Lolium multiflorum.</title>
        <authorList>
            <person name="Chen Y."/>
            <person name="Copetti D."/>
            <person name="Kolliker R."/>
            <person name="Studer B."/>
        </authorList>
    </citation>
    <scope>NUCLEOTIDE SEQUENCE</scope>
    <source>
        <strain evidence="2">02402/16</strain>
        <tissue evidence="2">Leaf</tissue>
    </source>
</reference>
<comment type="caution">
    <text evidence="2">The sequence shown here is derived from an EMBL/GenBank/DDBJ whole genome shotgun (WGS) entry which is preliminary data.</text>
</comment>
<feature type="compositionally biased region" description="Acidic residues" evidence="1">
    <location>
        <begin position="485"/>
        <end position="495"/>
    </location>
</feature>
<protein>
    <recommendedName>
        <fullName evidence="4">CCHC-type domain-containing protein</fullName>
    </recommendedName>
</protein>
<keyword evidence="3" id="KW-1185">Reference proteome</keyword>
<feature type="compositionally biased region" description="Gly residues" evidence="1">
    <location>
        <begin position="77"/>
        <end position="89"/>
    </location>
</feature>
<feature type="compositionally biased region" description="Low complexity" evidence="1">
    <location>
        <begin position="533"/>
        <end position="544"/>
    </location>
</feature>
<feature type="compositionally biased region" description="Basic and acidic residues" evidence="1">
    <location>
        <begin position="10"/>
        <end position="21"/>
    </location>
</feature>
<evidence type="ECO:0008006" key="4">
    <source>
        <dbReference type="Google" id="ProtNLM"/>
    </source>
</evidence>
<sequence length="735" mass="81284">MPSSGLLKGFDLKTREEKSESPETIQYAATIAKLRLGTRNSVLALRRDGELEEIIAAITIDVSPSTSHVSPIHGERGGAGGGRGHGGGRAPPVAAATKASSSLGGASDPIPIKSEFAQSLGQQLGAANQGMFPMMNPNMWNMSMSQWQKFFGNEQFPPSGFNPMMMMPSGINPNLPQSNNQGSSASLVPSQQQQVSGSNKSKKKVQKGAASDGSTNSGERAGILMQLSAPSGPGPTLDLKFKNVTCYNYGELGHYVGLCTRVKRCFICSKTGHHMDNCLMWYSLLPIAQYWGSANPGLGFFHVEVEGHEAIQWLNMDNVGVVLVKEGEISAEELEKSFSDMWKVNWFWQIRQIGPKKFLVRFPPSKRIKELVEYPSINLKKEGVVIYFENWEGEPETFEEFQEIWVKIIGIPTKWLTWKTICQISTTLGVLVNIDWQGIFRSFYKEVRVKVFVRDKSKIPSNKLFEMEQCFFLIDFFVENEGETIEVDEDDDEDPGQSNEGDKLDDDADIGDDFKAFDKSNSGGNNNKMETDPSCSGGRSGPRSTTQLALESSVQAKVFGKEPLIPAESALVLRCVEENICKNLLQHFEDEEDEDIEGAKSVEADVLPNAPEPAMPSKVWKEKNQWGPVQATRMSSRIPRDGKTAIEKAQDLKKAKNLEIPKGTNTYGSSNSFAALDNHTMIDNARKAGIILEHKTHNVDDVIAKIKEVELKRLDDFHQSNPACFLPNDISLSVE</sequence>
<feature type="compositionally biased region" description="Polar residues" evidence="1">
    <location>
        <begin position="171"/>
        <end position="199"/>
    </location>
</feature>
<gene>
    <name evidence="2" type="ORF">QYE76_036332</name>
</gene>
<organism evidence="2 3">
    <name type="scientific">Lolium multiflorum</name>
    <name type="common">Italian ryegrass</name>
    <name type="synonym">Lolium perenne subsp. multiflorum</name>
    <dbReference type="NCBI Taxonomy" id="4521"/>
    <lineage>
        <taxon>Eukaryota</taxon>
        <taxon>Viridiplantae</taxon>
        <taxon>Streptophyta</taxon>
        <taxon>Embryophyta</taxon>
        <taxon>Tracheophyta</taxon>
        <taxon>Spermatophyta</taxon>
        <taxon>Magnoliopsida</taxon>
        <taxon>Liliopsida</taxon>
        <taxon>Poales</taxon>
        <taxon>Poaceae</taxon>
        <taxon>BOP clade</taxon>
        <taxon>Pooideae</taxon>
        <taxon>Poodae</taxon>
        <taxon>Poeae</taxon>
        <taxon>Poeae Chloroplast Group 2 (Poeae type)</taxon>
        <taxon>Loliodinae</taxon>
        <taxon>Loliinae</taxon>
        <taxon>Lolium</taxon>
    </lineage>
</organism>